<organism evidence="6 7">
    <name type="scientific">Zavarzinia compransoris</name>
    <dbReference type="NCBI Taxonomy" id="1264899"/>
    <lineage>
        <taxon>Bacteria</taxon>
        <taxon>Pseudomonadati</taxon>
        <taxon>Pseudomonadota</taxon>
        <taxon>Alphaproteobacteria</taxon>
        <taxon>Rhodospirillales</taxon>
        <taxon>Zavarziniaceae</taxon>
        <taxon>Zavarzinia</taxon>
    </lineage>
</organism>
<dbReference type="NCBIfam" id="TIGR00013">
    <property type="entry name" value="taut"/>
    <property type="match status" value="1"/>
</dbReference>
<evidence type="ECO:0000259" key="5">
    <source>
        <dbReference type="Pfam" id="PF01361"/>
    </source>
</evidence>
<keyword evidence="7" id="KW-1185">Reference proteome</keyword>
<protein>
    <recommendedName>
        <fullName evidence="4">Tautomerase</fullName>
        <ecNumber evidence="4">5.3.2.-</ecNumber>
    </recommendedName>
</protein>
<dbReference type="AlphaFoldDB" id="A0A317DTE0"/>
<dbReference type="SUPFAM" id="SSF55331">
    <property type="entry name" value="Tautomerase/MIF"/>
    <property type="match status" value="1"/>
</dbReference>
<evidence type="ECO:0000256" key="3">
    <source>
        <dbReference type="PIRSR" id="PIRSR618191-1"/>
    </source>
</evidence>
<comment type="caution">
    <text evidence="6">The sequence shown here is derived from an EMBL/GenBank/DDBJ whole genome shotgun (WGS) entry which is preliminary data.</text>
</comment>
<dbReference type="InterPro" id="IPR018191">
    <property type="entry name" value="4-OT"/>
</dbReference>
<dbReference type="PANTHER" id="PTHR35530">
    <property type="entry name" value="TAUTOMERASE-RELATED"/>
    <property type="match status" value="1"/>
</dbReference>
<dbReference type="InterPro" id="IPR004370">
    <property type="entry name" value="4-OT-like_dom"/>
</dbReference>
<evidence type="ECO:0000313" key="7">
    <source>
        <dbReference type="Proteomes" id="UP000246077"/>
    </source>
</evidence>
<reference evidence="7" key="1">
    <citation type="submission" date="2018-05" db="EMBL/GenBank/DDBJ databases">
        <title>Zavarzinia sp. HR-AS.</title>
        <authorList>
            <person name="Lee Y."/>
            <person name="Jeon C.O."/>
        </authorList>
    </citation>
    <scope>NUCLEOTIDE SEQUENCE [LARGE SCALE GENOMIC DNA]</scope>
    <source>
        <strain evidence="7">DSM 1231</strain>
    </source>
</reference>
<dbReference type="Proteomes" id="UP000246077">
    <property type="component" value="Unassembled WGS sequence"/>
</dbReference>
<dbReference type="Pfam" id="PF01361">
    <property type="entry name" value="Tautomerase"/>
    <property type="match status" value="1"/>
</dbReference>
<feature type="domain" description="4-oxalocrotonate tautomerase-like" evidence="5">
    <location>
        <begin position="2"/>
        <end position="59"/>
    </location>
</feature>
<feature type="active site" description="Proton acceptor; via imino nitrogen" evidence="3">
    <location>
        <position position="2"/>
    </location>
</feature>
<comment type="similarity">
    <text evidence="1 4">Belongs to the 4-oxalocrotonate tautomerase family.</text>
</comment>
<evidence type="ECO:0000256" key="1">
    <source>
        <dbReference type="ARBA" id="ARBA00006723"/>
    </source>
</evidence>
<name>A0A317DTE0_9PROT</name>
<evidence type="ECO:0000313" key="6">
    <source>
        <dbReference type="EMBL" id="PWR17957.1"/>
    </source>
</evidence>
<dbReference type="PANTHER" id="PTHR35530:SF1">
    <property type="entry name" value="2-HYDROXYMUCONATE TAUTOMERASE"/>
    <property type="match status" value="1"/>
</dbReference>
<gene>
    <name evidence="6" type="ORF">DKG75_20670</name>
</gene>
<dbReference type="GO" id="GO:0016853">
    <property type="term" value="F:isomerase activity"/>
    <property type="evidence" value="ECO:0007669"/>
    <property type="project" value="UniProtKB-UniRule"/>
</dbReference>
<accession>A0A317DTE0</accession>
<dbReference type="EC" id="5.3.2.-" evidence="4"/>
<dbReference type="InterPro" id="IPR014347">
    <property type="entry name" value="Tautomerase/MIF_sf"/>
</dbReference>
<dbReference type="OrthoDB" id="9799841at2"/>
<dbReference type="RefSeq" id="WP_109923091.1">
    <property type="nucleotide sequence ID" value="NZ_QGLF01000007.1"/>
</dbReference>
<evidence type="ECO:0000256" key="2">
    <source>
        <dbReference type="ARBA" id="ARBA00023235"/>
    </source>
</evidence>
<evidence type="ECO:0000256" key="4">
    <source>
        <dbReference type="RuleBase" id="RU362032"/>
    </source>
</evidence>
<dbReference type="EMBL" id="QGLF01000007">
    <property type="protein sequence ID" value="PWR17957.1"/>
    <property type="molecule type" value="Genomic_DNA"/>
</dbReference>
<dbReference type="Gene3D" id="3.30.429.10">
    <property type="entry name" value="Macrophage Migration Inhibitory Factor"/>
    <property type="match status" value="1"/>
</dbReference>
<sequence>MPIINVTLIEGRTPEVKRALIKELTDAAERATGTPRNAVRVIIWEVPAANFAVAGVPKSESP</sequence>
<dbReference type="NCBIfam" id="NF002571">
    <property type="entry name" value="PRK02220.1"/>
    <property type="match status" value="1"/>
</dbReference>
<keyword evidence="2 4" id="KW-0413">Isomerase</keyword>
<proteinExistence type="inferred from homology"/>